<keyword evidence="1" id="KW-0812">Transmembrane</keyword>
<comment type="caution">
    <text evidence="2">The sequence shown here is derived from an EMBL/GenBank/DDBJ whole genome shotgun (WGS) entry which is preliminary data.</text>
</comment>
<name>A0A084UDK2_9HYPH</name>
<evidence type="ECO:0000256" key="1">
    <source>
        <dbReference type="SAM" id="Phobius"/>
    </source>
</evidence>
<dbReference type="PATRIC" id="fig|472175.3.peg.2083"/>
<proteinExistence type="predicted"/>
<keyword evidence="1" id="KW-0472">Membrane</keyword>
<dbReference type="AlphaFoldDB" id="A0A084UDK2"/>
<reference evidence="2 3" key="1">
    <citation type="submission" date="2014-05" db="EMBL/GenBank/DDBJ databases">
        <title>Draft Genome Sequence of Nitratireductor basaltis Strain UMTGB225, A Marine Bacterium Isolated from Green Barrel Tunicate.</title>
        <authorList>
            <person name="Gan H.Y."/>
        </authorList>
    </citation>
    <scope>NUCLEOTIDE SEQUENCE [LARGE SCALE GENOMIC DNA]</scope>
    <source>
        <strain evidence="2 3">UMTGB225</strain>
    </source>
</reference>
<keyword evidence="3" id="KW-1185">Reference proteome</keyword>
<feature type="transmembrane region" description="Helical" evidence="1">
    <location>
        <begin position="36"/>
        <end position="58"/>
    </location>
</feature>
<dbReference type="STRING" id="472175.EL18_02080"/>
<feature type="transmembrane region" description="Helical" evidence="1">
    <location>
        <begin position="7"/>
        <end position="30"/>
    </location>
</feature>
<sequence>MELERISALVSVVVCGALYSAGIFTAGLVYGAPMAVAFSIATVACGYIGSTLSTFALSGRAVKPAFIAFFLYGGFAFGAASAIALAMGV</sequence>
<accession>A0A084UDK2</accession>
<dbReference type="RefSeq" id="WP_152552990.1">
    <property type="nucleotide sequence ID" value="NZ_JMQM01000001.1"/>
</dbReference>
<feature type="transmembrane region" description="Helical" evidence="1">
    <location>
        <begin position="65"/>
        <end position="87"/>
    </location>
</feature>
<gene>
    <name evidence="2" type="ORF">EL18_02080</name>
</gene>
<dbReference type="Proteomes" id="UP000053675">
    <property type="component" value="Unassembled WGS sequence"/>
</dbReference>
<organism evidence="2 3">
    <name type="scientific">Nitratireductor basaltis</name>
    <dbReference type="NCBI Taxonomy" id="472175"/>
    <lineage>
        <taxon>Bacteria</taxon>
        <taxon>Pseudomonadati</taxon>
        <taxon>Pseudomonadota</taxon>
        <taxon>Alphaproteobacteria</taxon>
        <taxon>Hyphomicrobiales</taxon>
        <taxon>Phyllobacteriaceae</taxon>
        <taxon>Nitratireductor</taxon>
    </lineage>
</organism>
<evidence type="ECO:0000313" key="2">
    <source>
        <dbReference type="EMBL" id="KFB11038.1"/>
    </source>
</evidence>
<protein>
    <submittedName>
        <fullName evidence="2">Uncharacterized protein</fullName>
    </submittedName>
</protein>
<dbReference type="EMBL" id="JMQM01000001">
    <property type="protein sequence ID" value="KFB11038.1"/>
    <property type="molecule type" value="Genomic_DNA"/>
</dbReference>
<evidence type="ECO:0000313" key="3">
    <source>
        <dbReference type="Proteomes" id="UP000053675"/>
    </source>
</evidence>
<keyword evidence="1" id="KW-1133">Transmembrane helix</keyword>